<evidence type="ECO:0000256" key="5">
    <source>
        <dbReference type="ARBA" id="ARBA00022519"/>
    </source>
</evidence>
<feature type="compositionally biased region" description="Polar residues" evidence="10">
    <location>
        <begin position="110"/>
        <end position="135"/>
    </location>
</feature>
<evidence type="ECO:0000259" key="12">
    <source>
        <dbReference type="PROSITE" id="PS52015"/>
    </source>
</evidence>
<comment type="similarity">
    <text evidence="2">Belongs to the TonB family.</text>
</comment>
<evidence type="ECO:0000256" key="1">
    <source>
        <dbReference type="ARBA" id="ARBA00004383"/>
    </source>
</evidence>
<name>Q3AT50_CHLCH</name>
<dbReference type="STRING" id="340177.Cag_0552"/>
<proteinExistence type="inferred from homology"/>
<keyword evidence="5" id="KW-0997">Cell inner membrane</keyword>
<dbReference type="GO" id="GO:0015031">
    <property type="term" value="P:protein transport"/>
    <property type="evidence" value="ECO:0007669"/>
    <property type="project" value="UniProtKB-KW"/>
</dbReference>
<gene>
    <name evidence="13" type="ordered locus">Cag_0552</name>
</gene>
<dbReference type="Pfam" id="PF03544">
    <property type="entry name" value="TonB_C"/>
    <property type="match status" value="1"/>
</dbReference>
<evidence type="ECO:0000256" key="11">
    <source>
        <dbReference type="SAM" id="Phobius"/>
    </source>
</evidence>
<keyword evidence="4" id="KW-1003">Cell membrane</keyword>
<keyword evidence="6 11" id="KW-0812">Transmembrane</keyword>
<keyword evidence="8 11" id="KW-1133">Transmembrane helix</keyword>
<dbReference type="EMBL" id="CP000108">
    <property type="protein sequence ID" value="ABB27825.1"/>
    <property type="molecule type" value="Genomic_DNA"/>
</dbReference>
<dbReference type="InterPro" id="IPR051045">
    <property type="entry name" value="TonB-dependent_transducer"/>
</dbReference>
<evidence type="ECO:0000313" key="13">
    <source>
        <dbReference type="EMBL" id="ABB27825.1"/>
    </source>
</evidence>
<accession>Q3AT50</accession>
<dbReference type="PROSITE" id="PS52015">
    <property type="entry name" value="TONB_CTD"/>
    <property type="match status" value="1"/>
</dbReference>
<evidence type="ECO:0000256" key="6">
    <source>
        <dbReference type="ARBA" id="ARBA00022692"/>
    </source>
</evidence>
<dbReference type="PANTHER" id="PTHR33446">
    <property type="entry name" value="PROTEIN TONB-RELATED"/>
    <property type="match status" value="1"/>
</dbReference>
<feature type="domain" description="TonB C-terminal" evidence="12">
    <location>
        <begin position="163"/>
        <end position="255"/>
    </location>
</feature>
<dbReference type="KEGG" id="cch:Cag_0552"/>
<keyword evidence="7" id="KW-0653">Protein transport</keyword>
<feature type="compositionally biased region" description="Low complexity" evidence="10">
    <location>
        <begin position="136"/>
        <end position="154"/>
    </location>
</feature>
<dbReference type="eggNOG" id="COG0810">
    <property type="taxonomic scope" value="Bacteria"/>
</dbReference>
<dbReference type="AlphaFoldDB" id="Q3AT50"/>
<keyword evidence="3" id="KW-0813">Transport</keyword>
<dbReference type="InterPro" id="IPR037682">
    <property type="entry name" value="TonB_C"/>
</dbReference>
<dbReference type="NCBIfam" id="TIGR01352">
    <property type="entry name" value="tonB_Cterm"/>
    <property type="match status" value="1"/>
</dbReference>
<evidence type="ECO:0000256" key="2">
    <source>
        <dbReference type="ARBA" id="ARBA00006555"/>
    </source>
</evidence>
<feature type="compositionally biased region" description="Low complexity" evidence="10">
    <location>
        <begin position="89"/>
        <end position="107"/>
    </location>
</feature>
<dbReference type="Gene3D" id="3.30.1150.10">
    <property type="match status" value="1"/>
</dbReference>
<keyword evidence="9 11" id="KW-0472">Membrane</keyword>
<evidence type="ECO:0000256" key="10">
    <source>
        <dbReference type="SAM" id="MobiDB-lite"/>
    </source>
</evidence>
<sequence>MNKPVADESPFLAYGITVALALLATLWLSAILLQNNAPLFVTDEGAHSSTRSGKMVIRTISLMSNSPDTPATTNTSTNSQTDLTTSTQNNTSSIAPTTPSTNSAAPTEVAAQQPTVSNQQNGGESNQITRSTISNASSEGGESGTTTTATTSSTSDNAIQATACDVMPRFVVAKKPIYPEQARRAGMSGKVYVNVLLSEEGRPIKAMVVKRQPTECTLFDAVALKAVMESRYSPGIQNGKAVKVWLTVPMRFELK</sequence>
<evidence type="ECO:0000256" key="4">
    <source>
        <dbReference type="ARBA" id="ARBA00022475"/>
    </source>
</evidence>
<dbReference type="GO" id="GO:0005886">
    <property type="term" value="C:plasma membrane"/>
    <property type="evidence" value="ECO:0007669"/>
    <property type="project" value="UniProtKB-SubCell"/>
</dbReference>
<comment type="subcellular location">
    <subcellularLocation>
        <location evidence="1">Cell inner membrane</location>
        <topology evidence="1">Single-pass membrane protein</topology>
        <orientation evidence="1">Periplasmic side</orientation>
    </subcellularLocation>
</comment>
<dbReference type="OrthoDB" id="649093at2"/>
<evidence type="ECO:0000256" key="8">
    <source>
        <dbReference type="ARBA" id="ARBA00022989"/>
    </source>
</evidence>
<reference evidence="13" key="1">
    <citation type="submission" date="2005-08" db="EMBL/GenBank/DDBJ databases">
        <title>Complete sequence of Chlorobium chlorochromatii CaD3.</title>
        <authorList>
            <person name="Copeland A."/>
            <person name="Lucas S."/>
            <person name="Lapidus A."/>
            <person name="Barry K."/>
            <person name="Detter J.C."/>
            <person name="Glavina T."/>
            <person name="Hammon N."/>
            <person name="Israni S."/>
            <person name="Pitluck S."/>
            <person name="Bryant D."/>
            <person name="Schmutz J."/>
            <person name="Larimer F."/>
            <person name="Land M."/>
            <person name="Kyrpides N."/>
            <person name="Ivanova N."/>
            <person name="Richardson P."/>
        </authorList>
    </citation>
    <scope>NUCLEOTIDE SEQUENCE [LARGE SCALE GENOMIC DNA]</scope>
    <source>
        <strain evidence="13">CaD3</strain>
    </source>
</reference>
<dbReference type="SUPFAM" id="SSF74653">
    <property type="entry name" value="TolA/TonB C-terminal domain"/>
    <property type="match status" value="1"/>
</dbReference>
<organism evidence="13">
    <name type="scientific">Chlorobium chlorochromatii (strain CaD3)</name>
    <dbReference type="NCBI Taxonomy" id="340177"/>
    <lineage>
        <taxon>Bacteria</taxon>
        <taxon>Pseudomonadati</taxon>
        <taxon>Chlorobiota</taxon>
        <taxon>Chlorobiia</taxon>
        <taxon>Chlorobiales</taxon>
        <taxon>Chlorobiaceae</taxon>
        <taxon>Chlorobium/Pelodictyon group</taxon>
        <taxon>Chlorobium</taxon>
    </lineage>
</organism>
<evidence type="ECO:0000256" key="7">
    <source>
        <dbReference type="ARBA" id="ARBA00022927"/>
    </source>
</evidence>
<dbReference type="GO" id="GO:0055085">
    <property type="term" value="P:transmembrane transport"/>
    <property type="evidence" value="ECO:0007669"/>
    <property type="project" value="InterPro"/>
</dbReference>
<evidence type="ECO:0000256" key="3">
    <source>
        <dbReference type="ARBA" id="ARBA00022448"/>
    </source>
</evidence>
<feature type="transmembrane region" description="Helical" evidence="11">
    <location>
        <begin position="12"/>
        <end position="33"/>
    </location>
</feature>
<protein>
    <submittedName>
        <fullName evidence="13">Outer membrane transport energization protein TonB</fullName>
    </submittedName>
</protein>
<feature type="region of interest" description="Disordered" evidence="10">
    <location>
        <begin position="63"/>
        <end position="154"/>
    </location>
</feature>
<dbReference type="HOGENOM" id="CLU_092789_0_0_10"/>
<feature type="compositionally biased region" description="Polar residues" evidence="10">
    <location>
        <begin position="63"/>
        <end position="88"/>
    </location>
</feature>
<dbReference type="InterPro" id="IPR006260">
    <property type="entry name" value="TonB/TolA_C"/>
</dbReference>
<evidence type="ECO:0000256" key="9">
    <source>
        <dbReference type="ARBA" id="ARBA00023136"/>
    </source>
</evidence>